<dbReference type="EMBL" id="QMFB01000026">
    <property type="protein sequence ID" value="RAV14424.1"/>
    <property type="molecule type" value="Genomic_DNA"/>
</dbReference>
<keyword evidence="2" id="KW-1185">Reference proteome</keyword>
<comment type="caution">
    <text evidence="1">The sequence shown here is derived from an EMBL/GenBank/DDBJ whole genome shotgun (WGS) entry which is preliminary data.</text>
</comment>
<gene>
    <name evidence="1" type="ORF">DQG23_31525</name>
</gene>
<organism evidence="1 2">
    <name type="scientific">Paenibacillus contaminans</name>
    <dbReference type="NCBI Taxonomy" id="450362"/>
    <lineage>
        <taxon>Bacteria</taxon>
        <taxon>Bacillati</taxon>
        <taxon>Bacillota</taxon>
        <taxon>Bacilli</taxon>
        <taxon>Bacillales</taxon>
        <taxon>Paenibacillaceae</taxon>
        <taxon>Paenibacillus</taxon>
    </lineage>
</organism>
<evidence type="ECO:0000313" key="1">
    <source>
        <dbReference type="EMBL" id="RAV14424.1"/>
    </source>
</evidence>
<dbReference type="AlphaFoldDB" id="A0A329M3J4"/>
<proteinExistence type="predicted"/>
<dbReference type="Proteomes" id="UP000250369">
    <property type="component" value="Unassembled WGS sequence"/>
</dbReference>
<sequence>MITVFAEYRVKEEERNNYLDWIAPIRERAGFDLYEGTDQKSLFVEIWTVADEEAYLALKKERTDDPDSVWRKLDLFVTGGIAKAHMWAFRKV</sequence>
<name>A0A329M3J4_9BACL</name>
<evidence type="ECO:0008006" key="3">
    <source>
        <dbReference type="Google" id="ProtNLM"/>
    </source>
</evidence>
<accession>A0A329M3J4</accession>
<dbReference type="RefSeq" id="WP_113035007.1">
    <property type="nucleotide sequence ID" value="NZ_QMFB01000026.1"/>
</dbReference>
<protein>
    <recommendedName>
        <fullName evidence="3">NIPSNAP domain-containing protein</fullName>
    </recommendedName>
</protein>
<reference evidence="1 2" key="1">
    <citation type="journal article" date="2009" name="Int. J. Syst. Evol. Microbiol.">
        <title>Paenibacillus contaminans sp. nov., isolated from a contaminated laboratory plate.</title>
        <authorList>
            <person name="Chou J.H."/>
            <person name="Lee J.H."/>
            <person name="Lin M.C."/>
            <person name="Chang P.S."/>
            <person name="Arun A.B."/>
            <person name="Young C.C."/>
            <person name="Chen W.M."/>
        </authorList>
    </citation>
    <scope>NUCLEOTIDE SEQUENCE [LARGE SCALE GENOMIC DNA]</scope>
    <source>
        <strain evidence="1 2">CKOBP-6</strain>
    </source>
</reference>
<evidence type="ECO:0000313" key="2">
    <source>
        <dbReference type="Proteomes" id="UP000250369"/>
    </source>
</evidence>
<dbReference type="OrthoDB" id="2967153at2"/>